<dbReference type="Proteomes" id="UP000277811">
    <property type="component" value="Unassembled WGS sequence"/>
</dbReference>
<evidence type="ECO:0000313" key="3">
    <source>
        <dbReference type="Proteomes" id="UP000277811"/>
    </source>
</evidence>
<feature type="non-terminal residue" evidence="2">
    <location>
        <position position="1"/>
    </location>
</feature>
<dbReference type="InterPro" id="IPR043502">
    <property type="entry name" value="DNA/RNA_pol_sf"/>
</dbReference>
<accession>A0A498RD48</accession>
<reference evidence="2 3" key="1">
    <citation type="submission" date="2018-06" db="EMBL/GenBank/DDBJ databases">
        <authorList>
            <person name="Strepis N."/>
        </authorList>
    </citation>
    <scope>NUCLEOTIDE SEQUENCE [LARGE SCALE GENOMIC DNA]</scope>
    <source>
        <strain evidence="2">LUCI</strain>
    </source>
</reference>
<evidence type="ECO:0000259" key="1">
    <source>
        <dbReference type="PROSITE" id="PS50878"/>
    </source>
</evidence>
<keyword evidence="3" id="KW-1185">Reference proteome</keyword>
<name>A0A498RD48_9FIRM</name>
<proteinExistence type="predicted"/>
<dbReference type="PROSITE" id="PS50878">
    <property type="entry name" value="RT_POL"/>
    <property type="match status" value="1"/>
</dbReference>
<evidence type="ECO:0000313" key="2">
    <source>
        <dbReference type="EMBL" id="VBB09229.1"/>
    </source>
</evidence>
<protein>
    <submittedName>
        <fullName evidence="2">Group ii intron maturase-specific</fullName>
    </submittedName>
</protein>
<dbReference type="InterPro" id="IPR000477">
    <property type="entry name" value="RT_dom"/>
</dbReference>
<organism evidence="2 3">
    <name type="scientific">Lucifera butyrica</name>
    <dbReference type="NCBI Taxonomy" id="1351585"/>
    <lineage>
        <taxon>Bacteria</taxon>
        <taxon>Bacillati</taxon>
        <taxon>Bacillota</taxon>
        <taxon>Negativicutes</taxon>
        <taxon>Veillonellales</taxon>
        <taxon>Veillonellaceae</taxon>
        <taxon>Lucifera</taxon>
    </lineage>
</organism>
<dbReference type="EMBL" id="UPPP01000113">
    <property type="protein sequence ID" value="VBB09229.1"/>
    <property type="molecule type" value="Genomic_DNA"/>
</dbReference>
<dbReference type="RefSeq" id="WP_243638780.1">
    <property type="nucleotide sequence ID" value="NZ_UPPP01000113.1"/>
</dbReference>
<sequence>KIKRECRGEAYLIRYADDFVCFFQHQDDAETFYGKLIERLRKFNLEIAVKKTKIIEFGRFAEERRNKRGEGKPETFDFLGFTHYCSKSQNGKFRVKRTTSRKKFRAKLKYFAEWLYQNMHTEIGDLIKQINAKLAGHYRYYGVTDNSNGIHAFGYRIRRKILEVLNRRSQKNSLTWEGFAKLEERFPLVNARIYVNIYG</sequence>
<feature type="domain" description="Reverse transcriptase" evidence="1">
    <location>
        <begin position="1"/>
        <end position="83"/>
    </location>
</feature>
<dbReference type="Pfam" id="PF00078">
    <property type="entry name" value="RVT_1"/>
    <property type="match status" value="1"/>
</dbReference>
<dbReference type="SUPFAM" id="SSF56672">
    <property type="entry name" value="DNA/RNA polymerases"/>
    <property type="match status" value="1"/>
</dbReference>
<dbReference type="AlphaFoldDB" id="A0A498RD48"/>
<gene>
    <name evidence="2" type="ORF">LUCI_4519</name>
</gene>